<keyword evidence="1" id="KW-1133">Transmembrane helix</keyword>
<proteinExistence type="predicted"/>
<dbReference type="Proteomes" id="UP000018538">
    <property type="component" value="Unassembled WGS sequence"/>
</dbReference>
<keyword evidence="1" id="KW-0472">Membrane</keyword>
<gene>
    <name evidence="2" type="ORF">YYC_05811</name>
</gene>
<evidence type="ECO:0000313" key="3">
    <source>
        <dbReference type="Proteomes" id="UP000018538"/>
    </source>
</evidence>
<organism evidence="2 3">
    <name type="scientific">Plasmodium yoelii 17X</name>
    <dbReference type="NCBI Taxonomy" id="1323249"/>
    <lineage>
        <taxon>Eukaryota</taxon>
        <taxon>Sar</taxon>
        <taxon>Alveolata</taxon>
        <taxon>Apicomplexa</taxon>
        <taxon>Aconoidasida</taxon>
        <taxon>Haemosporida</taxon>
        <taxon>Plasmodiidae</taxon>
        <taxon>Plasmodium</taxon>
        <taxon>Plasmodium (Vinckeia)</taxon>
    </lineage>
</organism>
<dbReference type="OrthoDB" id="373270at2759"/>
<reference evidence="2 3" key="1">
    <citation type="submission" date="2013-11" db="EMBL/GenBank/DDBJ databases">
        <title>The Genome Sequence of Plasmodium yoelii 17X.</title>
        <authorList>
            <consortium name="The Broad Institute Genomics Platform"/>
            <consortium name="The Broad Institute Genome Sequencing Center for Infectious Disease"/>
            <person name="Neafsey D."/>
            <person name="Adams J."/>
            <person name="Walker B."/>
            <person name="Young S.K."/>
            <person name="Zeng Q."/>
            <person name="Gargeya S."/>
            <person name="Fitzgerald M."/>
            <person name="Haas B."/>
            <person name="Abouelleil A."/>
            <person name="Alvarado L."/>
            <person name="Chapman S.B."/>
            <person name="Gainer-Dewar J."/>
            <person name="Goldberg J."/>
            <person name="Griggs A."/>
            <person name="Gujja S."/>
            <person name="Hansen M."/>
            <person name="Howarth C."/>
            <person name="Imamovic A."/>
            <person name="Ireland A."/>
            <person name="Larimer J."/>
            <person name="McCowan C."/>
            <person name="Murphy C."/>
            <person name="Pearson M."/>
            <person name="Poon T.W."/>
            <person name="Priest M."/>
            <person name="Roberts A."/>
            <person name="Saif S."/>
            <person name="Shea T."/>
            <person name="Sykes S."/>
            <person name="Wortman J."/>
            <person name="Nusbaum C."/>
            <person name="Birren B."/>
        </authorList>
    </citation>
    <scope>NUCLEOTIDE SEQUENCE [LARGE SCALE GENOMIC DNA]</scope>
    <source>
        <strain evidence="2 3">17X</strain>
    </source>
</reference>
<dbReference type="NCBIfam" id="TIGR01590">
    <property type="entry name" value="yir-bir-cir_Pla"/>
    <property type="match status" value="1"/>
</dbReference>
<keyword evidence="3" id="KW-1185">Reference proteome</keyword>
<dbReference type="AlphaFoldDB" id="V7PC85"/>
<evidence type="ECO:0000256" key="1">
    <source>
        <dbReference type="SAM" id="Phobius"/>
    </source>
</evidence>
<protein>
    <submittedName>
        <fullName evidence="2">Uncharacterized protein</fullName>
    </submittedName>
</protein>
<feature type="transmembrane region" description="Helical" evidence="1">
    <location>
        <begin position="324"/>
        <end position="342"/>
    </location>
</feature>
<evidence type="ECO:0000313" key="2">
    <source>
        <dbReference type="EMBL" id="ETB56382.1"/>
    </source>
</evidence>
<dbReference type="EMBL" id="KI635825">
    <property type="protein sequence ID" value="ETB56382.1"/>
    <property type="molecule type" value="Genomic_DNA"/>
</dbReference>
<sequence>MENMQYTFMIRYLSFRTIIWNRIQNNNLCKIVLYIHIIKNVLNNPRFKCGRFRLLIRYLPDELNTSTEHDFHDNGKISNYCPIEDSESNKKCKTDFDKIKAGCLWLFEQLFVKNNNSNTNNVEYIMVWLSYMLTLKNVKNINNLKEFYDAHIKNNTYYINCDNNGKPCSDSLKEITGYTNYKEIIDNKIHFMTIGINDLSKFYDAFKLLCNLYNEITKQNPDCDKYLKCADEFVKKYKELNEDPNINKDNSYNKLFSTLLSDYNNLKNERNVPQSCKSVSLPEINTKNSKQLSELSEHSGHSGHSEHSELSEVTSSSLSISNKIFIVLSIFGAIAFFLGISYKVSNKKFKNNFHYIYAIIKKYIMGLPFLY</sequence>
<dbReference type="InterPro" id="IPR006477">
    <property type="entry name" value="Yir_bir_cir"/>
</dbReference>
<dbReference type="Pfam" id="PF06022">
    <property type="entry name" value="Cir_Bir_Yir"/>
    <property type="match status" value="1"/>
</dbReference>
<accession>V7PC85</accession>
<keyword evidence="1" id="KW-0812">Transmembrane</keyword>
<name>V7PC85_PLAYE</name>